<accession>A0A179HCY1</accession>
<dbReference type="AlphaFoldDB" id="A0A179HCY1"/>
<keyword evidence="7" id="KW-1185">Reference proteome</keyword>
<dbReference type="EMBL" id="JAWRVI010000058">
    <property type="protein sequence ID" value="KAK4083269.1"/>
    <property type="molecule type" value="Genomic_DNA"/>
</dbReference>
<dbReference type="OMA" id="ESYLMMY"/>
<evidence type="ECO:0000313" key="4">
    <source>
        <dbReference type="EMBL" id="PWI66855.1"/>
    </source>
</evidence>
<gene>
    <name evidence="4" type="ORF">PCL_04699</name>
    <name evidence="1" type="ORF">Purlil1_10839</name>
    <name evidence="2" type="ORF">VFPBJ_02088</name>
    <name evidence="3" type="ORF">VFPFJ_06515</name>
</gene>
<dbReference type="EMBL" id="LSBI01000005">
    <property type="protein sequence ID" value="OAQ90102.1"/>
    <property type="molecule type" value="Genomic_DNA"/>
</dbReference>
<name>A0A179HCY1_PURLI</name>
<reference evidence="4" key="1">
    <citation type="submission" date="2015-05" db="EMBL/GenBank/DDBJ databases">
        <authorList>
            <person name="Wang D.B."/>
            <person name="Wang M."/>
        </authorList>
    </citation>
    <scope>NUCLEOTIDE SEQUENCE</scope>
    <source>
        <strain evidence="4">36-1</strain>
    </source>
</reference>
<dbReference type="Proteomes" id="UP000078340">
    <property type="component" value="Unassembled WGS sequence"/>
</dbReference>
<dbReference type="EMBL" id="LSBH01000001">
    <property type="protein sequence ID" value="OAQ88047.1"/>
    <property type="molecule type" value="Genomic_DNA"/>
</dbReference>
<reference evidence="1 7" key="5">
    <citation type="journal article" date="2024" name="Microbiol. Resour. Announc.">
        <title>Genome annotations for the ascomycete fungi Trichoderma harzianum, Trichoderma aggressivum, and Purpureocillium lilacinum.</title>
        <authorList>
            <person name="Beijen E.P.W."/>
            <person name="Ohm R.A."/>
        </authorList>
    </citation>
    <scope>NUCLEOTIDE SEQUENCE [LARGE SCALE GENOMIC DNA]</scope>
    <source>
        <strain evidence="1 7">CBS 150709</strain>
    </source>
</reference>
<evidence type="ECO:0000313" key="2">
    <source>
        <dbReference type="EMBL" id="OAQ88047.1"/>
    </source>
</evidence>
<evidence type="ECO:0000313" key="5">
    <source>
        <dbReference type="Proteomes" id="UP000078240"/>
    </source>
</evidence>
<dbReference type="Proteomes" id="UP001287286">
    <property type="component" value="Unassembled WGS sequence"/>
</dbReference>
<reference evidence="2 5" key="3">
    <citation type="submission" date="2016-01" db="EMBL/GenBank/DDBJ databases">
        <title>Biosynthesis of antibiotic leucinostatins and their inhibition on Phytophthora in bio-control Purpureocillium lilacinum.</title>
        <authorList>
            <person name="Wang G."/>
            <person name="Liu Z."/>
            <person name="Lin R."/>
            <person name="Li E."/>
            <person name="Mao Z."/>
            <person name="Ling J."/>
            <person name="Yin W."/>
            <person name="Xie B."/>
        </authorList>
    </citation>
    <scope>NUCLEOTIDE SEQUENCE [LARGE SCALE GENOMIC DNA]</scope>
    <source>
        <strain evidence="2">PLBJ-1</strain>
        <strain evidence="3">PLFJ-1</strain>
    </source>
</reference>
<sequence>MASPSWHDRRLDELMTQYGAVPPPWFEYPDTHPYDIVWRMGDGESYIELFYTWWNLEKEVWVEVRRIEYFRRWPPPPRWLKHMIDCVWDIRHDTFEDEELFDYKPYFARTSELGFGSLDDYERDLAEFGQEDA</sequence>
<dbReference type="Proteomes" id="UP000078240">
    <property type="component" value="Unassembled WGS sequence"/>
</dbReference>
<evidence type="ECO:0000313" key="7">
    <source>
        <dbReference type="Proteomes" id="UP001287286"/>
    </source>
</evidence>
<reference evidence="1" key="4">
    <citation type="submission" date="2023-11" db="EMBL/GenBank/DDBJ databases">
        <authorList>
            <person name="Beijen E."/>
            <person name="Ohm R.A."/>
        </authorList>
    </citation>
    <scope>NUCLEOTIDE SEQUENCE</scope>
    <source>
        <strain evidence="1">CBS 150709</strain>
    </source>
</reference>
<protein>
    <submittedName>
        <fullName evidence="2">Uncharacterized protein</fullName>
    </submittedName>
</protein>
<organism evidence="2 5">
    <name type="scientific">Purpureocillium lilacinum</name>
    <name type="common">Paecilomyces lilacinus</name>
    <dbReference type="NCBI Taxonomy" id="33203"/>
    <lineage>
        <taxon>Eukaryota</taxon>
        <taxon>Fungi</taxon>
        <taxon>Dikarya</taxon>
        <taxon>Ascomycota</taxon>
        <taxon>Pezizomycotina</taxon>
        <taxon>Sordariomycetes</taxon>
        <taxon>Hypocreomycetidae</taxon>
        <taxon>Hypocreales</taxon>
        <taxon>Ophiocordycipitaceae</taxon>
        <taxon>Purpureocillium</taxon>
    </lineage>
</organism>
<reference evidence="4 6" key="2">
    <citation type="journal article" date="2016" name="Front. Microbiol.">
        <title>Genome and transcriptome sequences reveal the specific parasitism of the nematophagous Purpureocillium lilacinum 36-1.</title>
        <authorList>
            <person name="Xie J."/>
            <person name="Li S."/>
            <person name="Mo C."/>
            <person name="Xiao X."/>
            <person name="Peng D."/>
            <person name="Wang G."/>
            <person name="Xiao Y."/>
        </authorList>
    </citation>
    <scope>NUCLEOTIDE SEQUENCE [LARGE SCALE GENOMIC DNA]</scope>
    <source>
        <strain evidence="4 6">36-1</strain>
    </source>
</reference>
<dbReference type="Proteomes" id="UP000245956">
    <property type="component" value="Unassembled WGS sequence"/>
</dbReference>
<comment type="caution">
    <text evidence="2">The sequence shown here is derived from an EMBL/GenBank/DDBJ whole genome shotgun (WGS) entry which is preliminary data.</text>
</comment>
<dbReference type="EMBL" id="LCWV01000022">
    <property type="protein sequence ID" value="PWI66855.1"/>
    <property type="molecule type" value="Genomic_DNA"/>
</dbReference>
<evidence type="ECO:0000313" key="6">
    <source>
        <dbReference type="Proteomes" id="UP000245956"/>
    </source>
</evidence>
<evidence type="ECO:0000313" key="1">
    <source>
        <dbReference type="EMBL" id="KAK4083269.1"/>
    </source>
</evidence>
<evidence type="ECO:0000313" key="3">
    <source>
        <dbReference type="EMBL" id="OAQ90102.1"/>
    </source>
</evidence>
<proteinExistence type="predicted"/>